<name>A0ABW6ZU06_9HYPH</name>
<dbReference type="InterPro" id="IPR000847">
    <property type="entry name" value="LysR_HTH_N"/>
</dbReference>
<dbReference type="CDD" id="cd08422">
    <property type="entry name" value="PBP2_CrgA_like"/>
    <property type="match status" value="1"/>
</dbReference>
<protein>
    <submittedName>
        <fullName evidence="6">LysR substrate-binding domain-containing protein</fullName>
    </submittedName>
</protein>
<comment type="caution">
    <text evidence="6">The sequence shown here is derived from an EMBL/GenBank/DDBJ whole genome shotgun (WGS) entry which is preliminary data.</text>
</comment>
<evidence type="ECO:0000256" key="2">
    <source>
        <dbReference type="ARBA" id="ARBA00023015"/>
    </source>
</evidence>
<reference evidence="6 7" key="1">
    <citation type="submission" date="2024-02" db="EMBL/GenBank/DDBJ databases">
        <title>Expansion and revision of Xanthobacter and proposal of Roseixanthobacter gen. nov.</title>
        <authorList>
            <person name="Soltysiak M.P.M."/>
            <person name="Jalihal A."/>
            <person name="Ory A."/>
            <person name="Chrisophersen C."/>
            <person name="Lee A.D."/>
            <person name="Boulton J."/>
            <person name="Springer M."/>
        </authorList>
    </citation>
    <scope>NUCLEOTIDE SEQUENCE [LARGE SCALE GENOMIC DNA]</scope>
    <source>
        <strain evidence="6 7">23A</strain>
    </source>
</reference>
<dbReference type="SUPFAM" id="SSF53850">
    <property type="entry name" value="Periplasmic binding protein-like II"/>
    <property type="match status" value="1"/>
</dbReference>
<dbReference type="PANTHER" id="PTHR30537:SF5">
    <property type="entry name" value="HTH-TYPE TRANSCRIPTIONAL ACTIVATOR TTDR-RELATED"/>
    <property type="match status" value="1"/>
</dbReference>
<comment type="similarity">
    <text evidence="1">Belongs to the LysR transcriptional regulatory family.</text>
</comment>
<keyword evidence="4" id="KW-0804">Transcription</keyword>
<dbReference type="Gene3D" id="3.40.190.290">
    <property type="match status" value="1"/>
</dbReference>
<dbReference type="PANTHER" id="PTHR30537">
    <property type="entry name" value="HTH-TYPE TRANSCRIPTIONAL REGULATOR"/>
    <property type="match status" value="1"/>
</dbReference>
<gene>
    <name evidence="6" type="ORF">V5F32_08615</name>
</gene>
<keyword evidence="7" id="KW-1185">Reference proteome</keyword>
<evidence type="ECO:0000313" key="6">
    <source>
        <dbReference type="EMBL" id="MFG1372223.1"/>
    </source>
</evidence>
<evidence type="ECO:0000256" key="3">
    <source>
        <dbReference type="ARBA" id="ARBA00023125"/>
    </source>
</evidence>
<evidence type="ECO:0000259" key="5">
    <source>
        <dbReference type="PROSITE" id="PS50931"/>
    </source>
</evidence>
<dbReference type="Pfam" id="PF00126">
    <property type="entry name" value="HTH_1"/>
    <property type="match status" value="1"/>
</dbReference>
<dbReference type="InterPro" id="IPR005119">
    <property type="entry name" value="LysR_subst-bd"/>
</dbReference>
<keyword evidence="2" id="KW-0805">Transcription regulation</keyword>
<dbReference type="Proteomes" id="UP001604002">
    <property type="component" value="Unassembled WGS sequence"/>
</dbReference>
<dbReference type="SUPFAM" id="SSF46785">
    <property type="entry name" value="Winged helix' DNA-binding domain"/>
    <property type="match status" value="1"/>
</dbReference>
<dbReference type="Gene3D" id="1.10.10.10">
    <property type="entry name" value="Winged helix-like DNA-binding domain superfamily/Winged helix DNA-binding domain"/>
    <property type="match status" value="1"/>
</dbReference>
<evidence type="ECO:0000256" key="1">
    <source>
        <dbReference type="ARBA" id="ARBA00009437"/>
    </source>
</evidence>
<evidence type="ECO:0000313" key="7">
    <source>
        <dbReference type="Proteomes" id="UP001604002"/>
    </source>
</evidence>
<dbReference type="PROSITE" id="PS50931">
    <property type="entry name" value="HTH_LYSR"/>
    <property type="match status" value="1"/>
</dbReference>
<proteinExistence type="inferred from homology"/>
<organism evidence="6 7">
    <name type="scientific">Xanthobacter oligotrophicus</name>
    <dbReference type="NCBI Taxonomy" id="2607286"/>
    <lineage>
        <taxon>Bacteria</taxon>
        <taxon>Pseudomonadati</taxon>
        <taxon>Pseudomonadota</taxon>
        <taxon>Alphaproteobacteria</taxon>
        <taxon>Hyphomicrobiales</taxon>
        <taxon>Xanthobacteraceae</taxon>
        <taxon>Xanthobacter</taxon>
    </lineage>
</organism>
<dbReference type="InterPro" id="IPR036388">
    <property type="entry name" value="WH-like_DNA-bd_sf"/>
</dbReference>
<feature type="domain" description="HTH lysR-type" evidence="5">
    <location>
        <begin position="1"/>
        <end position="58"/>
    </location>
</feature>
<accession>A0ABW6ZU06</accession>
<evidence type="ECO:0000256" key="4">
    <source>
        <dbReference type="ARBA" id="ARBA00023163"/>
    </source>
</evidence>
<dbReference type="RefSeq" id="WP_393992127.1">
    <property type="nucleotide sequence ID" value="NZ_JBAFVH010000004.1"/>
</dbReference>
<dbReference type="Pfam" id="PF03466">
    <property type="entry name" value="LysR_substrate"/>
    <property type="match status" value="1"/>
</dbReference>
<dbReference type="InterPro" id="IPR058163">
    <property type="entry name" value="LysR-type_TF_proteobact-type"/>
</dbReference>
<dbReference type="InterPro" id="IPR036390">
    <property type="entry name" value="WH_DNA-bd_sf"/>
</dbReference>
<dbReference type="EMBL" id="JBAFVH010000004">
    <property type="protein sequence ID" value="MFG1372223.1"/>
    <property type="molecule type" value="Genomic_DNA"/>
</dbReference>
<sequence>MDLGALTLLVETASAGSLAAAARRLRLSPMAASRLLASLERELDVRLMHRTTRALSLTDEGLALLPHARAMLEEHAAGLASVKGEGAGASGLLRVTTSLAFGRQMVAPMVADFMLANPQVQVDLQLTDSVVDIVAEGMDLAIRIATPSDSSLVGRRIEDSPRVLVASPAYLERHGSPHDLAALQHHACLTVSAAPHWSFRAGGEIRRVKVAGRFTANSIDALHEVCRGGLGIANLSGWNVREDLATGVLRQVTLADAVPEALGIWAVYPTRRMVPAKVRLFIDAVAARLKQMA</sequence>
<keyword evidence="3" id="KW-0238">DNA-binding</keyword>